<dbReference type="SUPFAM" id="SSF54001">
    <property type="entry name" value="Cysteine proteinases"/>
    <property type="match status" value="1"/>
</dbReference>
<dbReference type="Gene3D" id="3.90.70.10">
    <property type="entry name" value="Cysteine proteinases"/>
    <property type="match status" value="1"/>
</dbReference>
<evidence type="ECO:0000256" key="1">
    <source>
        <dbReference type="ARBA" id="ARBA00008455"/>
    </source>
</evidence>
<organism evidence="8 9">
    <name type="scientific">Theileria orientalis</name>
    <dbReference type="NCBI Taxonomy" id="68886"/>
    <lineage>
        <taxon>Eukaryota</taxon>
        <taxon>Sar</taxon>
        <taxon>Alveolata</taxon>
        <taxon>Apicomplexa</taxon>
        <taxon>Aconoidasida</taxon>
        <taxon>Piroplasmida</taxon>
        <taxon>Theileriidae</taxon>
        <taxon>Theileria</taxon>
    </lineage>
</organism>
<dbReference type="GO" id="GO:0006508">
    <property type="term" value="P:proteolysis"/>
    <property type="evidence" value="ECO:0007669"/>
    <property type="project" value="InterPro"/>
</dbReference>
<evidence type="ECO:0000313" key="8">
    <source>
        <dbReference type="EMBL" id="UKK02329.2"/>
    </source>
</evidence>
<dbReference type="InterPro" id="IPR000668">
    <property type="entry name" value="Peptidase_C1A_C"/>
</dbReference>
<comment type="similarity">
    <text evidence="1">Belongs to the peptidase C1 family.</text>
</comment>
<keyword evidence="4" id="KW-0325">Glycoprotein</keyword>
<evidence type="ECO:0000256" key="6">
    <source>
        <dbReference type="SAM" id="MobiDB-lite"/>
    </source>
</evidence>
<feature type="compositionally biased region" description="Basic and acidic residues" evidence="6">
    <location>
        <begin position="67"/>
        <end position="97"/>
    </location>
</feature>
<feature type="coiled-coil region" evidence="5">
    <location>
        <begin position="181"/>
        <end position="208"/>
    </location>
</feature>
<dbReference type="SMART" id="SM00645">
    <property type="entry name" value="Pept_C1"/>
    <property type="match status" value="1"/>
</dbReference>
<sequence length="618" mass="71481">MITVFVSEKRKASKNTTYVQPSTQVDVRPDNRTHQELPVNQLEKKPEPTIENNDNKNTEEETPNPEKLNKNEVLKTDETKDLNTDELNKKENEHEDVVEPPNPPVSTPVTDKVIEEEPKKTEDNIDVIVSPRGEEKKPDVVHPDESPKKVKPSPKPVKSPQKVDVESPETYDVPENVDELRKKYAERMEEQKRKLKEEEEFKKELDRLFKIRQERAMEEARRIKEQKGGKKNPEGVKDTDNVVPAGTDKDTIFKKLEQFAQKLKHTVIKGSFETCLIGKCEKLKVDFVYQWELEIVSEVLSETKTSIDLEKEYKTVGEYREFTKRYGKYMSTKQMFKNAFENYRKNIVKVEKHNKDPNRLYNMEINGLADMGSDLSQLSSFPLRSKERLSGASKNIRNLRSQEIDVDWRKKGVVSEIIHQGACGSCWAIAAVDVFNSHTAIKNRDKTKYSYQQLVDCVSPKYNCDRGGSQLKGLEYIRDNKMCKDEEYKYKGVKNQCSAYKCEKESGFKEIVSLKDKNALEFLKKNGPFLTLFYTTNDFFLYGDGIFNGSCEAKEAHSVVVVGHGLDTEKNKKYWIVKNSWGEDWGEEGYFRILDESTSDFGKKTEFCDFLKYSRGIL</sequence>
<dbReference type="PROSITE" id="PS00640">
    <property type="entry name" value="THIOL_PROTEASE_ASN"/>
    <property type="match status" value="1"/>
</dbReference>
<evidence type="ECO:0000256" key="4">
    <source>
        <dbReference type="ARBA" id="ARBA00023180"/>
    </source>
</evidence>
<evidence type="ECO:0000259" key="7">
    <source>
        <dbReference type="SMART" id="SM00645"/>
    </source>
</evidence>
<keyword evidence="5" id="KW-0175">Coiled coil</keyword>
<dbReference type="AlphaFoldDB" id="A0A976MDG3"/>
<keyword evidence="2" id="KW-0865">Zymogen</keyword>
<reference evidence="8" key="1">
    <citation type="submission" date="2022-07" db="EMBL/GenBank/DDBJ databases">
        <title>Evaluation of T. orientalis genome assembly methods using nanopore sequencing and analysis of variation between genomes.</title>
        <authorList>
            <person name="Yam J."/>
            <person name="Micallef M.L."/>
            <person name="Liu M."/>
            <person name="Djordjevic S.P."/>
            <person name="Bogema D.R."/>
            <person name="Jenkins C."/>
        </authorList>
    </citation>
    <scope>NUCLEOTIDE SEQUENCE</scope>
    <source>
        <strain evidence="8">Goon Nure</strain>
    </source>
</reference>
<dbReference type="InterPro" id="IPR039417">
    <property type="entry name" value="Peptidase_C1A_papain-like"/>
</dbReference>
<feature type="compositionally biased region" description="Basic and acidic residues" evidence="6">
    <location>
        <begin position="42"/>
        <end position="59"/>
    </location>
</feature>
<dbReference type="EMBL" id="CP056071">
    <property type="protein sequence ID" value="UKK02329.2"/>
    <property type="molecule type" value="Genomic_DNA"/>
</dbReference>
<feature type="compositionally biased region" description="Basic and acidic residues" evidence="6">
    <location>
        <begin position="112"/>
        <end position="123"/>
    </location>
</feature>
<dbReference type="InterPro" id="IPR000169">
    <property type="entry name" value="Pept_cys_AS"/>
</dbReference>
<feature type="region of interest" description="Disordered" evidence="6">
    <location>
        <begin position="220"/>
        <end position="243"/>
    </location>
</feature>
<dbReference type="PANTHER" id="PTHR12411">
    <property type="entry name" value="CYSTEINE PROTEASE FAMILY C1-RELATED"/>
    <property type="match status" value="1"/>
</dbReference>
<evidence type="ECO:0000256" key="5">
    <source>
        <dbReference type="SAM" id="Coils"/>
    </source>
</evidence>
<evidence type="ECO:0000313" key="9">
    <source>
        <dbReference type="Proteomes" id="UP000244811"/>
    </source>
</evidence>
<dbReference type="GO" id="GO:0008234">
    <property type="term" value="F:cysteine-type peptidase activity"/>
    <property type="evidence" value="ECO:0007669"/>
    <property type="project" value="InterPro"/>
</dbReference>
<dbReference type="InterPro" id="IPR013201">
    <property type="entry name" value="Prot_inhib_I29"/>
</dbReference>
<dbReference type="Pfam" id="PF08246">
    <property type="entry name" value="Inhibitor_I29"/>
    <property type="match status" value="1"/>
</dbReference>
<accession>A0A976MDG3</accession>
<feature type="compositionally biased region" description="Polar residues" evidence="6">
    <location>
        <begin position="14"/>
        <end position="25"/>
    </location>
</feature>
<feature type="region of interest" description="Disordered" evidence="6">
    <location>
        <begin position="1"/>
        <end position="177"/>
    </location>
</feature>
<dbReference type="Proteomes" id="UP000244811">
    <property type="component" value="Chromosome 2"/>
</dbReference>
<feature type="compositionally biased region" description="Basic and acidic residues" evidence="6">
    <location>
        <begin position="220"/>
        <end position="240"/>
    </location>
</feature>
<dbReference type="CDD" id="cd02248">
    <property type="entry name" value="Peptidase_C1A"/>
    <property type="match status" value="1"/>
</dbReference>
<keyword evidence="3" id="KW-1015">Disulfide bond</keyword>
<evidence type="ECO:0000256" key="2">
    <source>
        <dbReference type="ARBA" id="ARBA00023145"/>
    </source>
</evidence>
<name>A0A976MDG3_THEOR</name>
<protein>
    <recommendedName>
        <fullName evidence="7">Peptidase C1A papain C-terminal domain-containing protein</fullName>
    </recommendedName>
</protein>
<evidence type="ECO:0000256" key="3">
    <source>
        <dbReference type="ARBA" id="ARBA00023157"/>
    </source>
</evidence>
<dbReference type="PROSITE" id="PS00139">
    <property type="entry name" value="THIOL_PROTEASE_CYS"/>
    <property type="match status" value="1"/>
</dbReference>
<dbReference type="PRINTS" id="PR00705">
    <property type="entry name" value="PAPAIN"/>
</dbReference>
<dbReference type="InterPro" id="IPR025661">
    <property type="entry name" value="Pept_asp_AS"/>
</dbReference>
<feature type="domain" description="Peptidase C1A papain C-terminal" evidence="7">
    <location>
        <begin position="402"/>
        <end position="611"/>
    </location>
</feature>
<gene>
    <name evidence="8" type="ORF">MACK_001686</name>
</gene>
<dbReference type="Pfam" id="PF00112">
    <property type="entry name" value="Peptidase_C1"/>
    <property type="match status" value="1"/>
</dbReference>
<feature type="compositionally biased region" description="Basic and acidic residues" evidence="6">
    <location>
        <begin position="132"/>
        <end position="148"/>
    </location>
</feature>
<dbReference type="InterPro" id="IPR013128">
    <property type="entry name" value="Peptidase_C1A"/>
</dbReference>
<dbReference type="InterPro" id="IPR038765">
    <property type="entry name" value="Papain-like_cys_pep_sf"/>
</dbReference>
<proteinExistence type="inferred from homology"/>